<dbReference type="RefSeq" id="WP_377307235.1">
    <property type="nucleotide sequence ID" value="NZ_JBHSBD010000040.1"/>
</dbReference>
<feature type="non-terminal residue" evidence="1">
    <location>
        <position position="1"/>
    </location>
</feature>
<accession>A0ABV8EAH6</accession>
<protein>
    <submittedName>
        <fullName evidence="1">Uncharacterized protein</fullName>
    </submittedName>
</protein>
<dbReference type="EMBL" id="JBHSBD010000040">
    <property type="protein sequence ID" value="MFC3968422.1"/>
    <property type="molecule type" value="Genomic_DNA"/>
</dbReference>
<evidence type="ECO:0000313" key="1">
    <source>
        <dbReference type="EMBL" id="MFC3968422.1"/>
    </source>
</evidence>
<evidence type="ECO:0000313" key="2">
    <source>
        <dbReference type="Proteomes" id="UP001595697"/>
    </source>
</evidence>
<organism evidence="1 2">
    <name type="scientific">Rhizobium lemnae</name>
    <dbReference type="NCBI Taxonomy" id="1214924"/>
    <lineage>
        <taxon>Bacteria</taxon>
        <taxon>Pseudomonadati</taxon>
        <taxon>Pseudomonadota</taxon>
        <taxon>Alphaproteobacteria</taxon>
        <taxon>Hyphomicrobiales</taxon>
        <taxon>Rhizobiaceae</taxon>
        <taxon>Rhizobium/Agrobacterium group</taxon>
        <taxon>Rhizobium</taxon>
    </lineage>
</organism>
<dbReference type="Proteomes" id="UP001595697">
    <property type="component" value="Unassembled WGS sequence"/>
</dbReference>
<gene>
    <name evidence="1" type="ORF">ACFOVS_09825</name>
</gene>
<name>A0ABV8EAH6_9HYPH</name>
<comment type="caution">
    <text evidence="1">The sequence shown here is derived from an EMBL/GenBank/DDBJ whole genome shotgun (WGS) entry which is preliminary data.</text>
</comment>
<proteinExistence type="predicted"/>
<reference evidence="2" key="1">
    <citation type="journal article" date="2019" name="Int. J. Syst. Evol. Microbiol.">
        <title>The Global Catalogue of Microorganisms (GCM) 10K type strain sequencing project: providing services to taxonomists for standard genome sequencing and annotation.</title>
        <authorList>
            <consortium name="The Broad Institute Genomics Platform"/>
            <consortium name="The Broad Institute Genome Sequencing Center for Infectious Disease"/>
            <person name="Wu L."/>
            <person name="Ma J."/>
        </authorList>
    </citation>
    <scope>NUCLEOTIDE SEQUENCE [LARGE SCALE GENOMIC DNA]</scope>
    <source>
        <strain evidence="2">TBRC 5781</strain>
    </source>
</reference>
<keyword evidence="2" id="KW-1185">Reference proteome</keyword>
<sequence>SAKFHAYGQHTVKPENLRQAQLPLNILMPRSCPKDAIFIEAEPQTAIQSHKNREQMRRQPIFVDIHHPLYKRGYRMSCLMAETECLSVVAITLLIGKSGT</sequence>